<feature type="region of interest" description="Disordered" evidence="1">
    <location>
        <begin position="62"/>
        <end position="82"/>
    </location>
</feature>
<name>A0A2V1ED79_9PLEO</name>
<dbReference type="AlphaFoldDB" id="A0A2V1ED79"/>
<sequence length="104" mass="11717">MSLYTVDAPFFQHTTPSPLLSFASAFPLQRSFLLRFDLSWSLHQQLPTARIAPFPTLIPTAAPFGHTHEHPSTGRPRPLPCMNERTRTRIARRRCLVAPPTTAP</sequence>
<gene>
    <name evidence="2" type="ORF">DM02DRAFT_6475</name>
</gene>
<dbReference type="Proteomes" id="UP000244855">
    <property type="component" value="Unassembled WGS sequence"/>
</dbReference>
<dbReference type="EMBL" id="KZ805300">
    <property type="protein sequence ID" value="PVI08578.1"/>
    <property type="molecule type" value="Genomic_DNA"/>
</dbReference>
<evidence type="ECO:0000313" key="2">
    <source>
        <dbReference type="EMBL" id="PVI08578.1"/>
    </source>
</evidence>
<evidence type="ECO:0000256" key="1">
    <source>
        <dbReference type="SAM" id="MobiDB-lite"/>
    </source>
</evidence>
<proteinExistence type="predicted"/>
<organism evidence="2 3">
    <name type="scientific">Periconia macrospinosa</name>
    <dbReference type="NCBI Taxonomy" id="97972"/>
    <lineage>
        <taxon>Eukaryota</taxon>
        <taxon>Fungi</taxon>
        <taxon>Dikarya</taxon>
        <taxon>Ascomycota</taxon>
        <taxon>Pezizomycotina</taxon>
        <taxon>Dothideomycetes</taxon>
        <taxon>Pleosporomycetidae</taxon>
        <taxon>Pleosporales</taxon>
        <taxon>Massarineae</taxon>
        <taxon>Periconiaceae</taxon>
        <taxon>Periconia</taxon>
    </lineage>
</organism>
<reference evidence="2 3" key="1">
    <citation type="journal article" date="2018" name="Sci. Rep.">
        <title>Comparative genomics provides insights into the lifestyle and reveals functional heterogeneity of dark septate endophytic fungi.</title>
        <authorList>
            <person name="Knapp D.G."/>
            <person name="Nemeth J.B."/>
            <person name="Barry K."/>
            <person name="Hainaut M."/>
            <person name="Henrissat B."/>
            <person name="Johnson J."/>
            <person name="Kuo A."/>
            <person name="Lim J.H.P."/>
            <person name="Lipzen A."/>
            <person name="Nolan M."/>
            <person name="Ohm R.A."/>
            <person name="Tamas L."/>
            <person name="Grigoriev I.V."/>
            <person name="Spatafora J.W."/>
            <person name="Nagy L.G."/>
            <person name="Kovacs G.M."/>
        </authorList>
    </citation>
    <scope>NUCLEOTIDE SEQUENCE [LARGE SCALE GENOMIC DNA]</scope>
    <source>
        <strain evidence="2 3">DSE2036</strain>
    </source>
</reference>
<protein>
    <submittedName>
        <fullName evidence="2">Uncharacterized protein</fullName>
    </submittedName>
</protein>
<accession>A0A2V1ED79</accession>
<evidence type="ECO:0000313" key="3">
    <source>
        <dbReference type="Proteomes" id="UP000244855"/>
    </source>
</evidence>
<keyword evidence="3" id="KW-1185">Reference proteome</keyword>